<dbReference type="InterPro" id="IPR013517">
    <property type="entry name" value="FG-GAP"/>
</dbReference>
<keyword evidence="4" id="KW-1185">Reference proteome</keyword>
<dbReference type="Pfam" id="PF13517">
    <property type="entry name" value="FG-GAP_3"/>
    <property type="match status" value="6"/>
</dbReference>
<evidence type="ECO:0000256" key="1">
    <source>
        <dbReference type="ARBA" id="ARBA00022729"/>
    </source>
</evidence>
<dbReference type="Gene3D" id="2.130.10.130">
    <property type="entry name" value="Integrin alpha, N-terminal"/>
    <property type="match status" value="4"/>
</dbReference>
<organism evidence="3 4">
    <name type="scientific">Algibacter agarivorans</name>
    <dbReference type="NCBI Taxonomy" id="1109741"/>
    <lineage>
        <taxon>Bacteria</taxon>
        <taxon>Pseudomonadati</taxon>
        <taxon>Bacteroidota</taxon>
        <taxon>Flavobacteriia</taxon>
        <taxon>Flavobacteriales</taxon>
        <taxon>Flavobacteriaceae</taxon>
        <taxon>Algibacter</taxon>
    </lineage>
</organism>
<dbReference type="InterPro" id="IPR027039">
    <property type="entry name" value="Crtac1"/>
</dbReference>
<dbReference type="PANTHER" id="PTHR16026">
    <property type="entry name" value="CARTILAGE ACIDIC PROTEIN 1"/>
    <property type="match status" value="1"/>
</dbReference>
<sequence length="1078" mass="122257">MIFCACENPKEIENLTLFDLIENQHSNIHFKNVVKEDLYFNFINYSYIYNGAGVAVGDINNDGLQDLYFSSNQSSNKLYLNKGDFKFEDVTLKANVSDEVGWTTGVTMIDINNDGWLDIYVCKSGSLKSHELRKNKLFLNHKDNTFKEVAADYGLDHFGFSTQAYFFDYDDDTDLDMYLVNHRQDFQNNTSINPIVQNQKEPYNSDQLFRNDNGKFTNVTTRAGVENKAWGLSASIGDFNNDNLPDIFVANDFLEPDFLYINQGDGTFKDEALLRFKHISSNSMGSDYVDINNDLKPDLIVLDMLAEDHIRSKQNMATMSTNNFNLLVDSGYHHQYMSNMLQLNNGNGTFSEIGQLSGIAKTDWSWAPLVADFNNDGYNDLFVTNGIENDLSNQDFRNQMKTNIRNRKKVSLDEAINMMPSTKLSNYIFQNNKDLTFKNRTQDWGFDKKMNSSGAVYADLDNDGDLDIILNNQGEEASIYKNNAINNFITFKLEGSKKNINGIGTTVQVFAENLQQSKTLFLSRGYQSSVSNSLHFGLGDVSKIDSISVLWPDNKHQIIKNLEVNKTITISYKNANHISNSSSKPKAFFKNIEPSELGINFTQKENNFNDFDLQLLLPQKQSEKSSPMAVGDINNDGLDDFFVGNAKEAAGSLYVQKPNGTFIETNQNLFHLDRGFEDTDAQFVDIDNDNDLDLYVTSGGYETPENSKLLQNRLYLNNGKGFFKKTKLFESLSQTKKAVFSDYDQDGDQDVFLSGGVKHGKYPLSHKPYLLENKEGKFKDVTAEKINDLSNIQMINDALFSDYDHDGDLDLIMVGEWMPILFYENIDNTFSKKNISGLTNYNGWFQTIKEADINHDGLTDYLIGNWGNNNKFHPTEKNPLHIYADYFDENETFDVVLSKVSKTGDLIPVRGKECSSQQTPFINNKLKTYKDFSLSTLPDIYGADKLEKAYHFQVQNFSSILLKNKGQGGFEIEKLPNQAQFSPTVSFEVHDINNDGYLDVFGVGNIFDAEVETIRYDASKGYVLLGNKTTGALDYSNDSSYFNDGEAKAVKKIIINKKVHFIVLNKNNTLKILKLNNE</sequence>
<dbReference type="InterPro" id="IPR011519">
    <property type="entry name" value="UnbV_ASPIC"/>
</dbReference>
<comment type="caution">
    <text evidence="3">The sequence shown here is derived from an EMBL/GenBank/DDBJ whole genome shotgun (WGS) entry which is preliminary data.</text>
</comment>
<name>A0ABP9GID8_9FLAO</name>
<evidence type="ECO:0000313" key="3">
    <source>
        <dbReference type="EMBL" id="GAA4942577.1"/>
    </source>
</evidence>
<evidence type="ECO:0000259" key="2">
    <source>
        <dbReference type="Pfam" id="PF07593"/>
    </source>
</evidence>
<dbReference type="Pfam" id="PF07593">
    <property type="entry name" value="UnbV_ASPIC"/>
    <property type="match status" value="1"/>
</dbReference>
<dbReference type="SUPFAM" id="SSF69318">
    <property type="entry name" value="Integrin alpha N-terminal domain"/>
    <property type="match status" value="3"/>
</dbReference>
<evidence type="ECO:0000313" key="4">
    <source>
        <dbReference type="Proteomes" id="UP001501302"/>
    </source>
</evidence>
<accession>A0ABP9GID8</accession>
<dbReference type="InterPro" id="IPR028994">
    <property type="entry name" value="Integrin_alpha_N"/>
</dbReference>
<protein>
    <submittedName>
        <fullName evidence="3">VCBS repeat-containing protein</fullName>
    </submittedName>
</protein>
<dbReference type="EMBL" id="BAABJJ010000014">
    <property type="protein sequence ID" value="GAA4942577.1"/>
    <property type="molecule type" value="Genomic_DNA"/>
</dbReference>
<dbReference type="Proteomes" id="UP001501302">
    <property type="component" value="Unassembled WGS sequence"/>
</dbReference>
<feature type="domain" description="ASPIC/UnbV" evidence="2">
    <location>
        <begin position="502"/>
        <end position="569"/>
    </location>
</feature>
<proteinExistence type="predicted"/>
<dbReference type="PANTHER" id="PTHR16026:SF0">
    <property type="entry name" value="CARTILAGE ACIDIC PROTEIN 1"/>
    <property type="match status" value="1"/>
</dbReference>
<reference evidence="4" key="1">
    <citation type="journal article" date="2019" name="Int. J. Syst. Evol. Microbiol.">
        <title>The Global Catalogue of Microorganisms (GCM) 10K type strain sequencing project: providing services to taxonomists for standard genome sequencing and annotation.</title>
        <authorList>
            <consortium name="The Broad Institute Genomics Platform"/>
            <consortium name="The Broad Institute Genome Sequencing Center for Infectious Disease"/>
            <person name="Wu L."/>
            <person name="Ma J."/>
        </authorList>
    </citation>
    <scope>NUCLEOTIDE SEQUENCE [LARGE SCALE GENOMIC DNA]</scope>
    <source>
        <strain evidence="4">JCM 18285</strain>
    </source>
</reference>
<gene>
    <name evidence="3" type="ORF">GCM10023314_14660</name>
</gene>
<keyword evidence="1" id="KW-0732">Signal</keyword>